<evidence type="ECO:0000256" key="1">
    <source>
        <dbReference type="SAM" id="MobiDB-lite"/>
    </source>
</evidence>
<dbReference type="EMBL" id="HBIP01018180">
    <property type="protein sequence ID" value="CAE0495653.1"/>
    <property type="molecule type" value="Transcribed_RNA"/>
</dbReference>
<protein>
    <submittedName>
        <fullName evidence="2">Uncharacterized protein</fullName>
    </submittedName>
</protein>
<dbReference type="AlphaFoldDB" id="A0A7S3VMH9"/>
<organism evidence="2">
    <name type="scientific">Dunaliella tertiolecta</name>
    <name type="common">Green alga</name>
    <dbReference type="NCBI Taxonomy" id="3047"/>
    <lineage>
        <taxon>Eukaryota</taxon>
        <taxon>Viridiplantae</taxon>
        <taxon>Chlorophyta</taxon>
        <taxon>core chlorophytes</taxon>
        <taxon>Chlorophyceae</taxon>
        <taxon>CS clade</taxon>
        <taxon>Chlamydomonadales</taxon>
        <taxon>Dunaliellaceae</taxon>
        <taxon>Dunaliella</taxon>
    </lineage>
</organism>
<feature type="region of interest" description="Disordered" evidence="1">
    <location>
        <begin position="1"/>
        <end position="60"/>
    </location>
</feature>
<name>A0A7S3VMH9_DUNTE</name>
<proteinExistence type="predicted"/>
<dbReference type="PANTHER" id="PTHR37449:SF1">
    <property type="entry name" value="OS02G0159950 PROTEIN"/>
    <property type="match status" value="1"/>
</dbReference>
<evidence type="ECO:0000313" key="2">
    <source>
        <dbReference type="EMBL" id="CAE0495653.1"/>
    </source>
</evidence>
<sequence length="115" mass="12393">MEATALKQHAHLTRAGPTPTNISWKSEPEMDRKGTPASPAVALASKVLPDPGGPTNRAPLGSLAPRILNLSGFCRNCTNSMISICGTNKCDIRMCMITRVGSFLIREFVRPLKMA</sequence>
<dbReference type="PANTHER" id="PTHR37449">
    <property type="match status" value="1"/>
</dbReference>
<accession>A0A7S3VMH9</accession>
<gene>
    <name evidence="2" type="ORF">DTER00134_LOCUS10726</name>
</gene>
<reference evidence="2" key="1">
    <citation type="submission" date="2021-01" db="EMBL/GenBank/DDBJ databases">
        <authorList>
            <person name="Corre E."/>
            <person name="Pelletier E."/>
            <person name="Niang G."/>
            <person name="Scheremetjew M."/>
            <person name="Finn R."/>
            <person name="Kale V."/>
            <person name="Holt S."/>
            <person name="Cochrane G."/>
            <person name="Meng A."/>
            <person name="Brown T."/>
            <person name="Cohen L."/>
        </authorList>
    </citation>
    <scope>NUCLEOTIDE SEQUENCE</scope>
    <source>
        <strain evidence="2">CCMP1320</strain>
    </source>
</reference>